<feature type="signal peptide" evidence="4">
    <location>
        <begin position="1"/>
        <end position="18"/>
    </location>
</feature>
<gene>
    <name evidence="5" type="primary">modA</name>
    <name evidence="5" type="ORF">OE699_14070</name>
</gene>
<name>A0ABT3A1V1_9RHOB</name>
<accession>A0ABT3A1V1</accession>
<dbReference type="InterPro" id="IPR005950">
    <property type="entry name" value="ModA"/>
</dbReference>
<evidence type="ECO:0000256" key="4">
    <source>
        <dbReference type="SAM" id="SignalP"/>
    </source>
</evidence>
<proteinExistence type="inferred from homology"/>
<keyword evidence="6" id="KW-1185">Reference proteome</keyword>
<dbReference type="Pfam" id="PF13531">
    <property type="entry name" value="SBP_bac_11"/>
    <property type="match status" value="1"/>
</dbReference>
<dbReference type="PIRSF" id="PIRSF004846">
    <property type="entry name" value="ModA"/>
    <property type="match status" value="1"/>
</dbReference>
<dbReference type="PANTHER" id="PTHR30632:SF17">
    <property type="entry name" value="MOLYBDATE-BINDING PROTEIN MODA"/>
    <property type="match status" value="1"/>
</dbReference>
<comment type="caution">
    <text evidence="5">The sequence shown here is derived from an EMBL/GenBank/DDBJ whole genome shotgun (WGS) entry which is preliminary data.</text>
</comment>
<evidence type="ECO:0000313" key="5">
    <source>
        <dbReference type="EMBL" id="MCV2879974.1"/>
    </source>
</evidence>
<reference evidence="5 6" key="1">
    <citation type="submission" date="2022-10" db="EMBL/GenBank/DDBJ databases">
        <title>Sinirhodobacter sp. nov., isolated from ocean surface sediments.</title>
        <authorList>
            <person name="He W."/>
            <person name="Wang L."/>
            <person name="Zhang D.-F."/>
        </authorList>
    </citation>
    <scope>NUCLEOTIDE SEQUENCE [LARGE SCALE GENOMIC DNA]</scope>
    <source>
        <strain evidence="5 6">WL0115</strain>
    </source>
</reference>
<protein>
    <submittedName>
        <fullName evidence="5">Molybdate ABC transporter substrate-binding protein</fullName>
    </submittedName>
</protein>
<keyword evidence="3 4" id="KW-0732">Signal</keyword>
<keyword evidence="2" id="KW-0479">Metal-binding</keyword>
<dbReference type="PANTHER" id="PTHR30632">
    <property type="entry name" value="MOLYBDATE-BINDING PERIPLASMIC PROTEIN"/>
    <property type="match status" value="1"/>
</dbReference>
<evidence type="ECO:0000256" key="1">
    <source>
        <dbReference type="ARBA" id="ARBA00009175"/>
    </source>
</evidence>
<dbReference type="NCBIfam" id="TIGR01256">
    <property type="entry name" value="modA"/>
    <property type="match status" value="1"/>
</dbReference>
<evidence type="ECO:0000256" key="2">
    <source>
        <dbReference type="ARBA" id="ARBA00022723"/>
    </source>
</evidence>
<dbReference type="Gene3D" id="3.40.190.10">
    <property type="entry name" value="Periplasmic binding protein-like II"/>
    <property type="match status" value="2"/>
</dbReference>
<sequence length="247" mass="25485">MRLLPILALTMAPLAAQADEVLVFAAASMQTALDEIAQEWHAETGHSATLAYGGSAKLAQQIAAGAPADLYISASTQWMDSLEAAGALAEGSRRDLLGNRLVLIASTPGPITPEALPDRLGTEHLAMGLVEAVPAGQYGKAALEHLGLWQTLAPRVAQTDNVRAALALVATGEAPFGIVYATDAAAELRVHVAAEFPSDSHPPIVYPVARMRDAPNADAADAFLAFLGSAQASGIFTAQGFTVIAAP</sequence>
<dbReference type="RefSeq" id="WP_263848395.1">
    <property type="nucleotide sequence ID" value="NZ_JAOWKW010000012.1"/>
</dbReference>
<feature type="chain" id="PRO_5046625233" evidence="4">
    <location>
        <begin position="19"/>
        <end position="247"/>
    </location>
</feature>
<evidence type="ECO:0000256" key="3">
    <source>
        <dbReference type="ARBA" id="ARBA00022729"/>
    </source>
</evidence>
<evidence type="ECO:0000313" key="6">
    <source>
        <dbReference type="Proteomes" id="UP001526166"/>
    </source>
</evidence>
<dbReference type="EMBL" id="JAOWKW010000012">
    <property type="protein sequence ID" value="MCV2879974.1"/>
    <property type="molecule type" value="Genomic_DNA"/>
</dbReference>
<comment type="similarity">
    <text evidence="1">Belongs to the bacterial solute-binding protein ModA family.</text>
</comment>
<dbReference type="SUPFAM" id="SSF53850">
    <property type="entry name" value="Periplasmic binding protein-like II"/>
    <property type="match status" value="1"/>
</dbReference>
<dbReference type="Proteomes" id="UP001526166">
    <property type="component" value="Unassembled WGS sequence"/>
</dbReference>
<dbReference type="InterPro" id="IPR050682">
    <property type="entry name" value="ModA/WtpA"/>
</dbReference>
<organism evidence="5 6">
    <name type="scientific">Sedimentimonas flavescens</name>
    <dbReference type="NCBI Taxonomy" id="2851012"/>
    <lineage>
        <taxon>Bacteria</taxon>
        <taxon>Pseudomonadati</taxon>
        <taxon>Pseudomonadota</taxon>
        <taxon>Alphaproteobacteria</taxon>
        <taxon>Rhodobacterales</taxon>
        <taxon>Rhodobacter group</taxon>
        <taxon>Sedimentimonas</taxon>
    </lineage>
</organism>